<keyword evidence="7 11" id="KW-0067">ATP-binding</keyword>
<dbReference type="InterPro" id="IPR001645">
    <property type="entry name" value="Folylpolyglutamate_synth"/>
</dbReference>
<evidence type="ECO:0000256" key="9">
    <source>
        <dbReference type="ARBA" id="ARBA00030592"/>
    </source>
</evidence>
<evidence type="ECO:0000256" key="11">
    <source>
        <dbReference type="PIRNR" id="PIRNR001563"/>
    </source>
</evidence>
<evidence type="ECO:0000313" key="14">
    <source>
        <dbReference type="EMBL" id="KUK46673.1"/>
    </source>
</evidence>
<dbReference type="Pfam" id="PF02875">
    <property type="entry name" value="Mur_ligase_C"/>
    <property type="match status" value="1"/>
</dbReference>
<dbReference type="GO" id="GO:0005524">
    <property type="term" value="F:ATP binding"/>
    <property type="evidence" value="ECO:0007669"/>
    <property type="project" value="UniProtKB-KW"/>
</dbReference>
<dbReference type="Gene3D" id="3.90.190.20">
    <property type="entry name" value="Mur ligase, C-terminal domain"/>
    <property type="match status" value="1"/>
</dbReference>
<dbReference type="PANTHER" id="PTHR11136">
    <property type="entry name" value="FOLYLPOLYGLUTAMATE SYNTHASE-RELATED"/>
    <property type="match status" value="1"/>
</dbReference>
<comment type="cofactor">
    <cofactor evidence="1">
        <name>Mg(2+)</name>
        <dbReference type="ChEBI" id="CHEBI:18420"/>
    </cofactor>
</comment>
<dbReference type="PIRSF" id="PIRSF001563">
    <property type="entry name" value="Folylpolyglu_synth"/>
    <property type="match status" value="1"/>
</dbReference>
<evidence type="ECO:0000259" key="12">
    <source>
        <dbReference type="Pfam" id="PF02875"/>
    </source>
</evidence>
<dbReference type="InterPro" id="IPR036615">
    <property type="entry name" value="Mur_ligase_C_dom_sf"/>
</dbReference>
<dbReference type="PROSITE" id="PS01012">
    <property type="entry name" value="FOLYLPOLYGLU_SYNT_2"/>
    <property type="match status" value="1"/>
</dbReference>
<dbReference type="GO" id="GO:0008841">
    <property type="term" value="F:dihydrofolate synthase activity"/>
    <property type="evidence" value="ECO:0007669"/>
    <property type="project" value="TreeGrafter"/>
</dbReference>
<evidence type="ECO:0000313" key="15">
    <source>
        <dbReference type="Proteomes" id="UP000064249"/>
    </source>
</evidence>
<keyword evidence="8" id="KW-0460">Magnesium</keyword>
<gene>
    <name evidence="14" type="ORF">XD73_0456</name>
</gene>
<dbReference type="FunFam" id="3.40.1190.10:FF:000011">
    <property type="entry name" value="Folylpolyglutamate synthase/dihydrofolate synthase"/>
    <property type="match status" value="1"/>
</dbReference>
<dbReference type="Pfam" id="PF08245">
    <property type="entry name" value="Mur_ligase_M"/>
    <property type="match status" value="1"/>
</dbReference>
<evidence type="ECO:0000256" key="6">
    <source>
        <dbReference type="ARBA" id="ARBA00022741"/>
    </source>
</evidence>
<dbReference type="NCBIfam" id="TIGR01499">
    <property type="entry name" value="folC"/>
    <property type="match status" value="1"/>
</dbReference>
<dbReference type="GO" id="GO:0005737">
    <property type="term" value="C:cytoplasm"/>
    <property type="evidence" value="ECO:0007669"/>
    <property type="project" value="TreeGrafter"/>
</dbReference>
<keyword evidence="5" id="KW-0479">Metal-binding</keyword>
<reference evidence="14 15" key="1">
    <citation type="journal article" date="2015" name="MBio">
        <title>Genome-Resolved Metagenomic Analysis Reveals Roles for Candidate Phyla and Other Microbial Community Members in Biogeochemical Transformations in Oil Reservoirs.</title>
        <authorList>
            <person name="Hu P."/>
            <person name="Tom L."/>
            <person name="Singh A."/>
            <person name="Thomas B.C."/>
            <person name="Baker B.J."/>
            <person name="Piceno Y.M."/>
            <person name="Andersen G.L."/>
            <person name="Banfield J.F."/>
        </authorList>
    </citation>
    <scope>NUCLEOTIDE SEQUENCE [LARGE SCALE GENOMIC DNA]</scope>
    <source>
        <strain evidence="14">46_16</strain>
    </source>
</reference>
<feature type="domain" description="Mur ligase central" evidence="13">
    <location>
        <begin position="58"/>
        <end position="289"/>
    </location>
</feature>
<evidence type="ECO:0000256" key="1">
    <source>
        <dbReference type="ARBA" id="ARBA00001946"/>
    </source>
</evidence>
<dbReference type="Gene3D" id="3.40.1190.10">
    <property type="entry name" value="Mur-like, catalytic domain"/>
    <property type="match status" value="1"/>
</dbReference>
<dbReference type="InterPro" id="IPR036565">
    <property type="entry name" value="Mur-like_cat_sf"/>
</dbReference>
<dbReference type="InterPro" id="IPR013221">
    <property type="entry name" value="Mur_ligase_cen"/>
</dbReference>
<accession>A0A124FN40</accession>
<dbReference type="EC" id="6.3.2.17" evidence="3"/>
<evidence type="ECO:0000256" key="4">
    <source>
        <dbReference type="ARBA" id="ARBA00022598"/>
    </source>
</evidence>
<evidence type="ECO:0000256" key="5">
    <source>
        <dbReference type="ARBA" id="ARBA00022723"/>
    </source>
</evidence>
<dbReference type="EMBL" id="LGFU01000013">
    <property type="protein sequence ID" value="KUK46673.1"/>
    <property type="molecule type" value="Genomic_DNA"/>
</dbReference>
<comment type="caution">
    <text evidence="14">The sequence shown here is derived from an EMBL/GenBank/DDBJ whole genome shotgun (WGS) entry which is preliminary data.</text>
</comment>
<evidence type="ECO:0000256" key="3">
    <source>
        <dbReference type="ARBA" id="ARBA00013025"/>
    </source>
</evidence>
<dbReference type="Proteomes" id="UP000064249">
    <property type="component" value="Unassembled WGS sequence"/>
</dbReference>
<keyword evidence="6 11" id="KW-0547">Nucleotide-binding</keyword>
<evidence type="ECO:0000256" key="7">
    <source>
        <dbReference type="ARBA" id="ARBA00022840"/>
    </source>
</evidence>
<dbReference type="PATRIC" id="fig|167964.4.peg.953"/>
<organism evidence="14 15">
    <name type="scientific">Anaerolinea thermophila</name>
    <dbReference type="NCBI Taxonomy" id="167964"/>
    <lineage>
        <taxon>Bacteria</taxon>
        <taxon>Bacillati</taxon>
        <taxon>Chloroflexota</taxon>
        <taxon>Anaerolineae</taxon>
        <taxon>Anaerolineales</taxon>
        <taxon>Anaerolineaceae</taxon>
        <taxon>Anaerolinea</taxon>
    </lineage>
</organism>
<keyword evidence="4 11" id="KW-0436">Ligase</keyword>
<dbReference type="InterPro" id="IPR018109">
    <property type="entry name" value="Folylpolyglutamate_synth_CS"/>
</dbReference>
<dbReference type="SUPFAM" id="SSF53623">
    <property type="entry name" value="MurD-like peptide ligases, catalytic domain"/>
    <property type="match status" value="1"/>
</dbReference>
<dbReference type="SUPFAM" id="SSF53244">
    <property type="entry name" value="MurD-like peptide ligases, peptide-binding domain"/>
    <property type="match status" value="1"/>
</dbReference>
<feature type="domain" description="Mur ligase C-terminal" evidence="12">
    <location>
        <begin position="316"/>
        <end position="435"/>
    </location>
</feature>
<evidence type="ECO:0000259" key="13">
    <source>
        <dbReference type="Pfam" id="PF08245"/>
    </source>
</evidence>
<evidence type="ECO:0000256" key="2">
    <source>
        <dbReference type="ARBA" id="ARBA00008276"/>
    </source>
</evidence>
<dbReference type="GO" id="GO:0046872">
    <property type="term" value="F:metal ion binding"/>
    <property type="evidence" value="ECO:0007669"/>
    <property type="project" value="UniProtKB-KW"/>
</dbReference>
<dbReference type="PROSITE" id="PS01011">
    <property type="entry name" value="FOLYLPOLYGLU_SYNT_1"/>
    <property type="match status" value="1"/>
</dbReference>
<proteinExistence type="inferred from homology"/>
<sequence>MKAHFTTYDQALDFIYSKIDFSFTKQQRYSEEVFNLERMFQFMQRLGNPQKAYKTIHVAGTKGKGSISAMISSILVSAGYCTGFYSSPHMLDYTERIQINGISITREDFLEVVNEIYQVIQEIHGLTTFEITTAIAFQHFMKKKIDFGVIEVGLGGRLDATNIITPEISVIASISLDHTAILGDTVEAIAGEKAGIIKEGIPVVVSPQKSSVMQVFKEKSQTVGAPLFQSADLLEYTTRTSQLEFQDFDISFPKFFLDKSTVDEKESIRIKIPLLGKHQMENAGTAFCALKILQEKGYSISNNNIKDGFQHVKWPGRFEILQQQPYVIIDAAHNYESSLRLIDTIHELFPQQKLTLIFGASEDKDIAGMLRNFAQISKMIIFTKSIHPRAADPISMQKLITSPLCDTIIIEDIQKALEFALHESKDGDIILASGSIFIAAAIRKTWFEMYKEKAI</sequence>
<comment type="catalytic activity">
    <reaction evidence="10">
        <text>(6S)-5,6,7,8-tetrahydrofolyl-(gamma-L-Glu)(n) + L-glutamate + ATP = (6S)-5,6,7,8-tetrahydrofolyl-(gamma-L-Glu)(n+1) + ADP + phosphate + H(+)</text>
        <dbReference type="Rhea" id="RHEA:10580"/>
        <dbReference type="Rhea" id="RHEA-COMP:14738"/>
        <dbReference type="Rhea" id="RHEA-COMP:14740"/>
        <dbReference type="ChEBI" id="CHEBI:15378"/>
        <dbReference type="ChEBI" id="CHEBI:29985"/>
        <dbReference type="ChEBI" id="CHEBI:30616"/>
        <dbReference type="ChEBI" id="CHEBI:43474"/>
        <dbReference type="ChEBI" id="CHEBI:141005"/>
        <dbReference type="ChEBI" id="CHEBI:456216"/>
        <dbReference type="EC" id="6.3.2.17"/>
    </reaction>
</comment>
<dbReference type="AlphaFoldDB" id="A0A124FN40"/>
<evidence type="ECO:0000256" key="10">
    <source>
        <dbReference type="ARBA" id="ARBA00047493"/>
    </source>
</evidence>
<comment type="similarity">
    <text evidence="2 11">Belongs to the folylpolyglutamate synthase family.</text>
</comment>
<dbReference type="PANTHER" id="PTHR11136:SF0">
    <property type="entry name" value="DIHYDROFOLATE SYNTHETASE-RELATED"/>
    <property type="match status" value="1"/>
</dbReference>
<protein>
    <recommendedName>
        <fullName evidence="3">tetrahydrofolate synthase</fullName>
        <ecNumber evidence="3">6.3.2.17</ecNumber>
    </recommendedName>
    <alternativeName>
        <fullName evidence="9">Tetrahydrofolylpolyglutamate synthase</fullName>
    </alternativeName>
</protein>
<name>A0A124FN40_9CHLR</name>
<dbReference type="GO" id="GO:0004326">
    <property type="term" value="F:tetrahydrofolylpolyglutamate synthase activity"/>
    <property type="evidence" value="ECO:0007669"/>
    <property type="project" value="UniProtKB-EC"/>
</dbReference>
<dbReference type="InterPro" id="IPR004101">
    <property type="entry name" value="Mur_ligase_C"/>
</dbReference>
<evidence type="ECO:0000256" key="8">
    <source>
        <dbReference type="ARBA" id="ARBA00022842"/>
    </source>
</evidence>